<protein>
    <submittedName>
        <fullName evidence="2">Uncharacterized protein</fullName>
    </submittedName>
</protein>
<proteinExistence type="predicted"/>
<dbReference type="EMBL" id="JBHRRZ010000040">
    <property type="protein sequence ID" value="MFC2950272.1"/>
    <property type="molecule type" value="Genomic_DNA"/>
</dbReference>
<accession>A0ABV7AAV4</accession>
<feature type="transmembrane region" description="Helical" evidence="1">
    <location>
        <begin position="86"/>
        <end position="106"/>
    </location>
</feature>
<feature type="transmembrane region" description="Helical" evidence="1">
    <location>
        <begin position="49"/>
        <end position="74"/>
    </location>
</feature>
<dbReference type="RefSeq" id="WP_390308400.1">
    <property type="nucleotide sequence ID" value="NZ_JBHRRZ010000040.1"/>
</dbReference>
<feature type="transmembrane region" description="Helical" evidence="1">
    <location>
        <begin position="20"/>
        <end position="37"/>
    </location>
</feature>
<gene>
    <name evidence="2" type="ORF">ACFODW_18255</name>
</gene>
<comment type="caution">
    <text evidence="2">The sequence shown here is derived from an EMBL/GenBank/DDBJ whole genome shotgun (WGS) entry which is preliminary data.</text>
</comment>
<keyword evidence="3" id="KW-1185">Reference proteome</keyword>
<evidence type="ECO:0000256" key="1">
    <source>
        <dbReference type="SAM" id="Phobius"/>
    </source>
</evidence>
<name>A0ABV7AAV4_9BACI</name>
<evidence type="ECO:0000313" key="2">
    <source>
        <dbReference type="EMBL" id="MFC2950272.1"/>
    </source>
</evidence>
<organism evidence="2 3">
    <name type="scientific">Virgibacillus sediminis</name>
    <dbReference type="NCBI Taxonomy" id="202260"/>
    <lineage>
        <taxon>Bacteria</taxon>
        <taxon>Bacillati</taxon>
        <taxon>Bacillota</taxon>
        <taxon>Bacilli</taxon>
        <taxon>Bacillales</taxon>
        <taxon>Bacillaceae</taxon>
        <taxon>Virgibacillus</taxon>
    </lineage>
</organism>
<dbReference type="Proteomes" id="UP001595387">
    <property type="component" value="Unassembled WGS sequence"/>
</dbReference>
<keyword evidence="1" id="KW-0472">Membrane</keyword>
<reference evidence="3" key="1">
    <citation type="journal article" date="2019" name="Int. J. Syst. Evol. Microbiol.">
        <title>The Global Catalogue of Microorganisms (GCM) 10K type strain sequencing project: providing services to taxonomists for standard genome sequencing and annotation.</title>
        <authorList>
            <consortium name="The Broad Institute Genomics Platform"/>
            <consortium name="The Broad Institute Genome Sequencing Center for Infectious Disease"/>
            <person name="Wu L."/>
            <person name="Ma J."/>
        </authorList>
    </citation>
    <scope>NUCLEOTIDE SEQUENCE [LARGE SCALE GENOMIC DNA]</scope>
    <source>
        <strain evidence="3">KCTC 13193</strain>
    </source>
</reference>
<keyword evidence="1" id="KW-0812">Transmembrane</keyword>
<keyword evidence="1" id="KW-1133">Transmembrane helix</keyword>
<evidence type="ECO:0000313" key="3">
    <source>
        <dbReference type="Proteomes" id="UP001595387"/>
    </source>
</evidence>
<sequence>MLDELMDRTALLSEDLKTEYILFAVLIICILVVYKAAEPVVHWMVWKKYTNALCYMVSSLSILAGGLLIALWSGDEVLVDVLKVCLQAFTVFGAGLVIVNFYRLLFAKN</sequence>